<proteinExistence type="predicted"/>
<protein>
    <submittedName>
        <fullName evidence="3">Uncharacterized protein</fullName>
    </submittedName>
</protein>
<organism evidence="3 4">
    <name type="scientific">Rhizopus oryzae</name>
    <name type="common">Mucormycosis agent</name>
    <name type="synonym">Rhizopus arrhizus var. delemar</name>
    <dbReference type="NCBI Taxonomy" id="64495"/>
    <lineage>
        <taxon>Eukaryota</taxon>
        <taxon>Fungi</taxon>
        <taxon>Fungi incertae sedis</taxon>
        <taxon>Mucoromycota</taxon>
        <taxon>Mucoromycotina</taxon>
        <taxon>Mucoromycetes</taxon>
        <taxon>Mucorales</taxon>
        <taxon>Mucorineae</taxon>
        <taxon>Rhizopodaceae</taxon>
        <taxon>Rhizopus</taxon>
    </lineage>
</organism>
<feature type="region of interest" description="Disordered" evidence="2">
    <location>
        <begin position="143"/>
        <end position="188"/>
    </location>
</feature>
<feature type="coiled-coil region" evidence="1">
    <location>
        <begin position="83"/>
        <end position="110"/>
    </location>
</feature>
<evidence type="ECO:0000256" key="1">
    <source>
        <dbReference type="SAM" id="Coils"/>
    </source>
</evidence>
<dbReference type="OrthoDB" id="10287244at2759"/>
<accession>A0A9P7BL29</accession>
<comment type="caution">
    <text evidence="3">The sequence shown here is derived from an EMBL/GenBank/DDBJ whole genome shotgun (WGS) entry which is preliminary data.</text>
</comment>
<sequence length="199" mass="21784">MAPKKNAITALPEHNFSIPNNMNFGITMLPQVTTHAAVKSTENFSLSVESAQPQAEETHAPPPNWVSTILDRFRQYDDRLSQLEHLVAENQRLRAELNSANIRIQELEKQSTTSVEFPVLAPTSSSAQGTEASKYASAIVNKNSTTEESTQSSAVSFASVAAKGKHAPTPSKTPKAKRTRRITSRQFQAISRTFTTSVS</sequence>
<reference evidence="3" key="1">
    <citation type="journal article" date="2020" name="Microb. Genom.">
        <title>Genetic diversity of clinical and environmental Mucorales isolates obtained from an investigation of mucormycosis cases among solid organ transplant recipients.</title>
        <authorList>
            <person name="Nguyen M.H."/>
            <person name="Kaul D."/>
            <person name="Muto C."/>
            <person name="Cheng S.J."/>
            <person name="Richter R.A."/>
            <person name="Bruno V.M."/>
            <person name="Liu G."/>
            <person name="Beyhan S."/>
            <person name="Sundermann A.J."/>
            <person name="Mounaud S."/>
            <person name="Pasculle A.W."/>
            <person name="Nierman W.C."/>
            <person name="Driscoll E."/>
            <person name="Cumbie R."/>
            <person name="Clancy C.J."/>
            <person name="Dupont C.L."/>
        </authorList>
    </citation>
    <scope>NUCLEOTIDE SEQUENCE</scope>
    <source>
        <strain evidence="3">GL11</strain>
    </source>
</reference>
<evidence type="ECO:0000313" key="4">
    <source>
        <dbReference type="Proteomes" id="UP000716291"/>
    </source>
</evidence>
<keyword evidence="4" id="KW-1185">Reference proteome</keyword>
<feature type="compositionally biased region" description="Basic residues" evidence="2">
    <location>
        <begin position="174"/>
        <end position="183"/>
    </location>
</feature>
<keyword evidence="1" id="KW-0175">Coiled coil</keyword>
<dbReference type="AlphaFoldDB" id="A0A9P7BL29"/>
<name>A0A9P7BL29_RHIOR</name>
<evidence type="ECO:0000313" key="3">
    <source>
        <dbReference type="EMBL" id="KAG1296996.1"/>
    </source>
</evidence>
<evidence type="ECO:0000256" key="2">
    <source>
        <dbReference type="SAM" id="MobiDB-lite"/>
    </source>
</evidence>
<feature type="compositionally biased region" description="Low complexity" evidence="2">
    <location>
        <begin position="152"/>
        <end position="162"/>
    </location>
</feature>
<dbReference type="Proteomes" id="UP000716291">
    <property type="component" value="Unassembled WGS sequence"/>
</dbReference>
<gene>
    <name evidence="3" type="ORF">G6F64_013113</name>
</gene>
<dbReference type="EMBL" id="JAANQT010004820">
    <property type="protein sequence ID" value="KAG1296996.1"/>
    <property type="molecule type" value="Genomic_DNA"/>
</dbReference>